<gene>
    <name evidence="7" type="ORF">BFN67_18420</name>
</gene>
<dbReference type="SUPFAM" id="SSF52540">
    <property type="entry name" value="P-loop containing nucleoside triphosphate hydrolases"/>
    <property type="match status" value="1"/>
</dbReference>
<evidence type="ECO:0000313" key="7">
    <source>
        <dbReference type="EMBL" id="OQM75412.1"/>
    </source>
</evidence>
<dbReference type="PROSITE" id="PS50893">
    <property type="entry name" value="ABC_TRANSPORTER_2"/>
    <property type="match status" value="1"/>
</dbReference>
<dbReference type="InterPro" id="IPR003439">
    <property type="entry name" value="ABC_transporter-like_ATP-bd"/>
</dbReference>
<dbReference type="InterPro" id="IPR012340">
    <property type="entry name" value="NA-bd_OB-fold"/>
</dbReference>
<sequence>MASIKATGLVKRYGTVKAVHGIDFEIADGEFVAILGPSGCGKSSTMRMIAGLETVSEGTIEIDGKVVNDVRARDRNVAMSFESYALYPTISIYENIAFPLRSAGMNADEIDRRVRDIAEKMELVPLLGLKPQGLSSGQAQRVGLARALVRKPSVFLLDEPISHLDTRQRYRMRRFIKQLHQQYHYTMIYVTHDQEEALALADRVMVMSNGLIQQMAPPDEIYARPVNAFVAGFVGEPPINFFDCRLARDGGRWTLAFEGQTLTLPERLSDKAAQLGSEALAAVRPHFLSIGANGPLVLEGKVFVTEELQDQNLVMVDVGKVRFTLVAHPSVRPRRGEVVPLTIDADHLLLFPQDNSRRIDDDLAA</sequence>
<dbReference type="RefSeq" id="WP_080919820.1">
    <property type="nucleotide sequence ID" value="NZ_MDET01000016.1"/>
</dbReference>
<dbReference type="InterPro" id="IPR017871">
    <property type="entry name" value="ABC_transporter-like_CS"/>
</dbReference>
<organism evidence="7 8">
    <name type="scientific">Manganibacter manganicus</name>
    <dbReference type="NCBI Taxonomy" id="1873176"/>
    <lineage>
        <taxon>Bacteria</taxon>
        <taxon>Pseudomonadati</taxon>
        <taxon>Pseudomonadota</taxon>
        <taxon>Alphaproteobacteria</taxon>
        <taxon>Hyphomicrobiales</taxon>
        <taxon>Phyllobacteriaceae</taxon>
        <taxon>Manganibacter</taxon>
    </lineage>
</organism>
<dbReference type="InterPro" id="IPR008995">
    <property type="entry name" value="Mo/tungstate-bd_C_term_dom"/>
</dbReference>
<dbReference type="Gene3D" id="2.40.50.100">
    <property type="match status" value="1"/>
</dbReference>
<evidence type="ECO:0000256" key="5">
    <source>
        <dbReference type="ARBA" id="ARBA00022840"/>
    </source>
</evidence>
<dbReference type="InterPro" id="IPR047641">
    <property type="entry name" value="ABC_transpr_MalK/UgpC-like"/>
</dbReference>
<keyword evidence="5" id="KW-0067">ATP-binding</keyword>
<dbReference type="OrthoDB" id="8420976at2"/>
<dbReference type="InterPro" id="IPR027417">
    <property type="entry name" value="P-loop_NTPase"/>
</dbReference>
<dbReference type="FunFam" id="3.40.50.300:FF:000042">
    <property type="entry name" value="Maltose/maltodextrin ABC transporter, ATP-binding protein"/>
    <property type="match status" value="1"/>
</dbReference>
<dbReference type="GO" id="GO:0140359">
    <property type="term" value="F:ABC-type transporter activity"/>
    <property type="evidence" value="ECO:0007669"/>
    <property type="project" value="UniProtKB-ARBA"/>
</dbReference>
<evidence type="ECO:0000256" key="3">
    <source>
        <dbReference type="ARBA" id="ARBA00022448"/>
    </source>
</evidence>
<protein>
    <submittedName>
        <fullName evidence="7">ABC transporter</fullName>
    </submittedName>
</protein>
<keyword evidence="8" id="KW-1185">Reference proteome</keyword>
<dbReference type="Pfam" id="PF00005">
    <property type="entry name" value="ABC_tran"/>
    <property type="match status" value="1"/>
</dbReference>
<comment type="subcellular location">
    <subcellularLocation>
        <location evidence="1">Cell inner membrane</location>
        <topology evidence="1">Peripheral membrane protein</topology>
    </subcellularLocation>
</comment>
<dbReference type="SUPFAM" id="SSF50331">
    <property type="entry name" value="MOP-like"/>
    <property type="match status" value="1"/>
</dbReference>
<evidence type="ECO:0000259" key="6">
    <source>
        <dbReference type="PROSITE" id="PS50893"/>
    </source>
</evidence>
<name>A0A1V8RQD6_9HYPH</name>
<dbReference type="PANTHER" id="PTHR43875:SF1">
    <property type="entry name" value="OSMOPROTECTIVE COMPOUNDS UPTAKE ATP-BINDING PROTEIN GGTA"/>
    <property type="match status" value="1"/>
</dbReference>
<accession>A0A1V8RQD6</accession>
<keyword evidence="3" id="KW-0813">Transport</keyword>
<dbReference type="PROSITE" id="PS00211">
    <property type="entry name" value="ABC_TRANSPORTER_1"/>
    <property type="match status" value="1"/>
</dbReference>
<dbReference type="Gene3D" id="2.40.50.140">
    <property type="entry name" value="Nucleic acid-binding proteins"/>
    <property type="match status" value="1"/>
</dbReference>
<dbReference type="Gene3D" id="3.40.50.300">
    <property type="entry name" value="P-loop containing nucleotide triphosphate hydrolases"/>
    <property type="match status" value="1"/>
</dbReference>
<reference evidence="7 8" key="1">
    <citation type="journal article" date="2016" name="Int. J. Syst. Evol. Microbiol.">
        <title>Pseudaminobacter manganicus sp. nov., isolated from sludge of a manganese mine.</title>
        <authorList>
            <person name="Li J."/>
            <person name="Huang J."/>
            <person name="Liao S."/>
            <person name="Wang G."/>
        </authorList>
    </citation>
    <scope>NUCLEOTIDE SEQUENCE [LARGE SCALE GENOMIC DNA]</scope>
    <source>
        <strain evidence="7 8">JH-7</strain>
    </source>
</reference>
<dbReference type="InterPro" id="IPR003593">
    <property type="entry name" value="AAA+_ATPase"/>
</dbReference>
<dbReference type="AlphaFoldDB" id="A0A1V8RQD6"/>
<dbReference type="EMBL" id="MDET01000016">
    <property type="protein sequence ID" value="OQM75412.1"/>
    <property type="molecule type" value="Genomic_DNA"/>
</dbReference>
<proteinExistence type="inferred from homology"/>
<dbReference type="GO" id="GO:0005524">
    <property type="term" value="F:ATP binding"/>
    <property type="evidence" value="ECO:0007669"/>
    <property type="project" value="UniProtKB-KW"/>
</dbReference>
<dbReference type="SMART" id="SM00382">
    <property type="entry name" value="AAA"/>
    <property type="match status" value="1"/>
</dbReference>
<feature type="domain" description="ABC transporter" evidence="6">
    <location>
        <begin position="4"/>
        <end position="234"/>
    </location>
</feature>
<dbReference type="GO" id="GO:0055052">
    <property type="term" value="C:ATP-binding cassette (ABC) transporter complex, substrate-binding subunit-containing"/>
    <property type="evidence" value="ECO:0007669"/>
    <property type="project" value="TreeGrafter"/>
</dbReference>
<comment type="similarity">
    <text evidence="2">Belongs to the ABC transporter superfamily.</text>
</comment>
<evidence type="ECO:0000256" key="2">
    <source>
        <dbReference type="ARBA" id="ARBA00005417"/>
    </source>
</evidence>
<evidence type="ECO:0000256" key="4">
    <source>
        <dbReference type="ARBA" id="ARBA00022741"/>
    </source>
</evidence>
<dbReference type="Proteomes" id="UP000191905">
    <property type="component" value="Unassembled WGS sequence"/>
</dbReference>
<dbReference type="STRING" id="1873176.BFN67_18420"/>
<evidence type="ECO:0000313" key="8">
    <source>
        <dbReference type="Proteomes" id="UP000191905"/>
    </source>
</evidence>
<keyword evidence="4" id="KW-0547">Nucleotide-binding</keyword>
<dbReference type="PANTHER" id="PTHR43875">
    <property type="entry name" value="MALTODEXTRIN IMPORT ATP-BINDING PROTEIN MSMX"/>
    <property type="match status" value="1"/>
</dbReference>
<dbReference type="GO" id="GO:0016887">
    <property type="term" value="F:ATP hydrolysis activity"/>
    <property type="evidence" value="ECO:0007669"/>
    <property type="project" value="InterPro"/>
</dbReference>
<comment type="caution">
    <text evidence="7">The sequence shown here is derived from an EMBL/GenBank/DDBJ whole genome shotgun (WGS) entry which is preliminary data.</text>
</comment>
<evidence type="ECO:0000256" key="1">
    <source>
        <dbReference type="ARBA" id="ARBA00004417"/>
    </source>
</evidence>